<keyword evidence="2" id="KW-0812">Transmembrane</keyword>
<dbReference type="AlphaFoldDB" id="A0A6A6DLC6"/>
<evidence type="ECO:0000256" key="1">
    <source>
        <dbReference type="SAM" id="MobiDB-lite"/>
    </source>
</evidence>
<feature type="compositionally biased region" description="Polar residues" evidence="1">
    <location>
        <begin position="134"/>
        <end position="148"/>
    </location>
</feature>
<dbReference type="Proteomes" id="UP000800200">
    <property type="component" value="Unassembled WGS sequence"/>
</dbReference>
<feature type="region of interest" description="Disordered" evidence="1">
    <location>
        <begin position="58"/>
        <end position="83"/>
    </location>
</feature>
<feature type="compositionally biased region" description="Polar residues" evidence="1">
    <location>
        <begin position="179"/>
        <end position="190"/>
    </location>
</feature>
<feature type="region of interest" description="Disordered" evidence="1">
    <location>
        <begin position="243"/>
        <end position="268"/>
    </location>
</feature>
<protein>
    <submittedName>
        <fullName evidence="3">Uncharacterized protein</fullName>
    </submittedName>
</protein>
<keyword evidence="2" id="KW-1133">Transmembrane helix</keyword>
<sequence>MIPRLSMNPPSSTATATQITFSLPDQATMFLICAVLLLLWFQYQAFNSLRRDIEEFLERPRSSSHKAKNVSRNKAKQDNDPNNTVISGLISEINLLRIALGHLTNCIGTEHDRLPYSSPRAQYSPPLPYRQRPSRSNFQRFQRASASIDNDEPRLNSWTIGEGGPSDDVGWTRVDYSSRRTPNRPSQQAPRPTEPYPRPFSPGTSPIRRPITNDELDGNIEAGPSAGFSRKDSRHDAMFPGHHTHVLPGHRSNRVPISPPMSPRRVDQGTRRQAMAGMGMERLGAGYGQAEQLLQSPMQSDGNVFFGPQPAGNEDGYEYCDPGQLPDGRFQSPPNSFGG</sequence>
<evidence type="ECO:0000313" key="4">
    <source>
        <dbReference type="Proteomes" id="UP000800200"/>
    </source>
</evidence>
<name>A0A6A6DLC6_9PEZI</name>
<reference evidence="3" key="1">
    <citation type="journal article" date="2020" name="Stud. Mycol.">
        <title>101 Dothideomycetes genomes: a test case for predicting lifestyles and emergence of pathogens.</title>
        <authorList>
            <person name="Haridas S."/>
            <person name="Albert R."/>
            <person name="Binder M."/>
            <person name="Bloem J."/>
            <person name="Labutti K."/>
            <person name="Salamov A."/>
            <person name="Andreopoulos B."/>
            <person name="Baker S."/>
            <person name="Barry K."/>
            <person name="Bills G."/>
            <person name="Bluhm B."/>
            <person name="Cannon C."/>
            <person name="Castanera R."/>
            <person name="Culley D."/>
            <person name="Daum C."/>
            <person name="Ezra D."/>
            <person name="Gonzalez J."/>
            <person name="Henrissat B."/>
            <person name="Kuo A."/>
            <person name="Liang C."/>
            <person name="Lipzen A."/>
            <person name="Lutzoni F."/>
            <person name="Magnuson J."/>
            <person name="Mondo S."/>
            <person name="Nolan M."/>
            <person name="Ohm R."/>
            <person name="Pangilinan J."/>
            <person name="Park H.-J."/>
            <person name="Ramirez L."/>
            <person name="Alfaro M."/>
            <person name="Sun H."/>
            <person name="Tritt A."/>
            <person name="Yoshinaga Y."/>
            <person name="Zwiers L.-H."/>
            <person name="Turgeon B."/>
            <person name="Goodwin S."/>
            <person name="Spatafora J."/>
            <person name="Crous P."/>
            <person name="Grigoriev I."/>
        </authorList>
    </citation>
    <scope>NUCLEOTIDE SEQUENCE</scope>
    <source>
        <strain evidence="3">CBS 207.26</strain>
    </source>
</reference>
<keyword evidence="2" id="KW-0472">Membrane</keyword>
<accession>A0A6A6DLC6</accession>
<evidence type="ECO:0000256" key="2">
    <source>
        <dbReference type="SAM" id="Phobius"/>
    </source>
</evidence>
<gene>
    <name evidence="3" type="ORF">K469DRAFT_797608</name>
</gene>
<feature type="region of interest" description="Disordered" evidence="1">
    <location>
        <begin position="299"/>
        <end position="339"/>
    </location>
</feature>
<evidence type="ECO:0000313" key="3">
    <source>
        <dbReference type="EMBL" id="KAF2179783.1"/>
    </source>
</evidence>
<organism evidence="3 4">
    <name type="scientific">Zopfia rhizophila CBS 207.26</name>
    <dbReference type="NCBI Taxonomy" id="1314779"/>
    <lineage>
        <taxon>Eukaryota</taxon>
        <taxon>Fungi</taxon>
        <taxon>Dikarya</taxon>
        <taxon>Ascomycota</taxon>
        <taxon>Pezizomycotina</taxon>
        <taxon>Dothideomycetes</taxon>
        <taxon>Dothideomycetes incertae sedis</taxon>
        <taxon>Zopfiaceae</taxon>
        <taxon>Zopfia</taxon>
    </lineage>
</organism>
<feature type="compositionally biased region" description="Basic residues" evidence="1">
    <location>
        <begin position="62"/>
        <end position="74"/>
    </location>
</feature>
<keyword evidence="4" id="KW-1185">Reference proteome</keyword>
<feature type="region of interest" description="Disordered" evidence="1">
    <location>
        <begin position="114"/>
        <end position="230"/>
    </location>
</feature>
<proteinExistence type="predicted"/>
<feature type="transmembrane region" description="Helical" evidence="2">
    <location>
        <begin position="27"/>
        <end position="46"/>
    </location>
</feature>
<dbReference type="EMBL" id="ML994662">
    <property type="protein sequence ID" value="KAF2179783.1"/>
    <property type="molecule type" value="Genomic_DNA"/>
</dbReference>